<sequence length="154" mass="17245">MKKYRTDIVILAFLLFVVFVVWLATRGHEPISIQAHDTYYIVDKTSLVALILSPITVVIFLVRAGMHRFKLIGANVGLIIGLILFALVTYAWVEVLKGDLNIAKATVDVYSMGFVSHTKAKINLTWALFGFWTMCIGLLSLQTVRLQTQKGSSR</sequence>
<reference evidence="2 3" key="1">
    <citation type="submission" date="2021-01" db="EMBL/GenBank/DDBJ databases">
        <title>Chryseolinea sp. Jin1 Genome sequencing and assembly.</title>
        <authorList>
            <person name="Kim I."/>
        </authorList>
    </citation>
    <scope>NUCLEOTIDE SEQUENCE [LARGE SCALE GENOMIC DNA]</scope>
    <source>
        <strain evidence="2 3">Jin1</strain>
    </source>
</reference>
<dbReference type="RefSeq" id="WP_202010498.1">
    <property type="nucleotide sequence ID" value="NZ_JAERRB010000004.1"/>
</dbReference>
<feature type="transmembrane region" description="Helical" evidence="1">
    <location>
        <begin position="124"/>
        <end position="144"/>
    </location>
</feature>
<keyword evidence="1" id="KW-0812">Transmembrane</keyword>
<keyword evidence="1" id="KW-1133">Transmembrane helix</keyword>
<organism evidence="2 3">
    <name type="scientific">Chryseolinea lacunae</name>
    <dbReference type="NCBI Taxonomy" id="2801331"/>
    <lineage>
        <taxon>Bacteria</taxon>
        <taxon>Pseudomonadati</taxon>
        <taxon>Bacteroidota</taxon>
        <taxon>Cytophagia</taxon>
        <taxon>Cytophagales</taxon>
        <taxon>Fulvivirgaceae</taxon>
        <taxon>Chryseolinea</taxon>
    </lineage>
</organism>
<dbReference type="Proteomes" id="UP000613030">
    <property type="component" value="Unassembled WGS sequence"/>
</dbReference>
<evidence type="ECO:0000256" key="1">
    <source>
        <dbReference type="SAM" id="Phobius"/>
    </source>
</evidence>
<dbReference type="EMBL" id="JAERRB010000004">
    <property type="protein sequence ID" value="MBL0742348.1"/>
    <property type="molecule type" value="Genomic_DNA"/>
</dbReference>
<gene>
    <name evidence="2" type="ORF">JI741_14050</name>
</gene>
<accession>A0ABS1KT35</accession>
<feature type="transmembrane region" description="Helical" evidence="1">
    <location>
        <begin position="71"/>
        <end position="93"/>
    </location>
</feature>
<comment type="caution">
    <text evidence="2">The sequence shown here is derived from an EMBL/GenBank/DDBJ whole genome shotgun (WGS) entry which is preliminary data.</text>
</comment>
<evidence type="ECO:0000313" key="2">
    <source>
        <dbReference type="EMBL" id="MBL0742348.1"/>
    </source>
</evidence>
<keyword evidence="3" id="KW-1185">Reference proteome</keyword>
<proteinExistence type="predicted"/>
<evidence type="ECO:0000313" key="3">
    <source>
        <dbReference type="Proteomes" id="UP000613030"/>
    </source>
</evidence>
<feature type="transmembrane region" description="Helical" evidence="1">
    <location>
        <begin position="7"/>
        <end position="25"/>
    </location>
</feature>
<feature type="transmembrane region" description="Helical" evidence="1">
    <location>
        <begin position="45"/>
        <end position="64"/>
    </location>
</feature>
<name>A0ABS1KT35_9BACT</name>
<protein>
    <submittedName>
        <fullName evidence="2">Uncharacterized protein</fullName>
    </submittedName>
</protein>
<keyword evidence="1" id="KW-0472">Membrane</keyword>